<proteinExistence type="predicted"/>
<protein>
    <submittedName>
        <fullName evidence="2">Uncharacterized protein</fullName>
    </submittedName>
</protein>
<name>A0AAP4A9J9_CLOPF</name>
<organism evidence="2 3">
    <name type="scientific">Clostridium perfringens</name>
    <dbReference type="NCBI Taxonomy" id="1502"/>
    <lineage>
        <taxon>Bacteria</taxon>
        <taxon>Bacillati</taxon>
        <taxon>Bacillota</taxon>
        <taxon>Clostridia</taxon>
        <taxon>Eubacteriales</taxon>
        <taxon>Clostridiaceae</taxon>
        <taxon>Clostridium</taxon>
    </lineage>
</organism>
<dbReference type="RefSeq" id="WP_279858052.1">
    <property type="nucleotide sequence ID" value="NZ_JARVUX010000007.1"/>
</dbReference>
<comment type="caution">
    <text evidence="2">The sequence shown here is derived from an EMBL/GenBank/DDBJ whole genome shotgun (WGS) entry which is preliminary data.</text>
</comment>
<reference evidence="2" key="1">
    <citation type="submission" date="2023-04" db="EMBL/GenBank/DDBJ databases">
        <title>Epidemiological investigation of Clostridium perfringens isolated from cattle.</title>
        <authorList>
            <person name="Tian R."/>
        </authorList>
    </citation>
    <scope>NUCLEOTIDE SEQUENCE</scope>
    <source>
        <strain evidence="2">ZWCP172</strain>
    </source>
</reference>
<accession>A0AAP4A9J9</accession>
<keyword evidence="1" id="KW-0175">Coiled coil</keyword>
<dbReference type="AlphaFoldDB" id="A0AAP4A9J9"/>
<dbReference type="EMBL" id="JARVUX010000007">
    <property type="protein sequence ID" value="MDH2337051.1"/>
    <property type="molecule type" value="Genomic_DNA"/>
</dbReference>
<evidence type="ECO:0000313" key="2">
    <source>
        <dbReference type="EMBL" id="MDH2337051.1"/>
    </source>
</evidence>
<dbReference type="Proteomes" id="UP001222958">
    <property type="component" value="Unassembled WGS sequence"/>
</dbReference>
<gene>
    <name evidence="2" type="ORF">QDQ28_12755</name>
</gene>
<feature type="coiled-coil region" evidence="1">
    <location>
        <begin position="23"/>
        <end position="109"/>
    </location>
</feature>
<evidence type="ECO:0000256" key="1">
    <source>
        <dbReference type="SAM" id="Coils"/>
    </source>
</evidence>
<sequence length="173" mass="20459">MDKTLFKKTEWQLYSYFENVSKIEAYQSKRDLLKKNIEELERKIKNTDVSLNPDVKSVGFSERVQTSTDGVSAAEKNMINLIERLEKEIEKKEGKIVDLELSIMKMKEDNKPLDKFFDSRLKDYWRKLLEYKYGDGDSNIEICEKLNISETKLVKDKKKIIERVSRWGDSFLS</sequence>
<evidence type="ECO:0000313" key="3">
    <source>
        <dbReference type="Proteomes" id="UP001222958"/>
    </source>
</evidence>